<sequence>MYANEIQNIRHLLRREWIVGIKHTLREGNACADILAKMGASANSPLVVLEEPPSQLFSALSADAR</sequence>
<name>A0A392Q352_9FABA</name>
<keyword evidence="3" id="KW-1185">Reference proteome</keyword>
<protein>
    <submittedName>
        <fullName evidence="2">Ribonuclease H protein</fullName>
    </submittedName>
</protein>
<dbReference type="InterPro" id="IPR002156">
    <property type="entry name" value="RNaseH_domain"/>
</dbReference>
<evidence type="ECO:0000259" key="1">
    <source>
        <dbReference type="Pfam" id="PF13456"/>
    </source>
</evidence>
<feature type="domain" description="RNase H type-1" evidence="1">
    <location>
        <begin position="5"/>
        <end position="38"/>
    </location>
</feature>
<dbReference type="AlphaFoldDB" id="A0A392Q352"/>
<dbReference type="EMBL" id="LXQA010106522">
    <property type="protein sequence ID" value="MCI17675.1"/>
    <property type="molecule type" value="Genomic_DNA"/>
</dbReference>
<dbReference type="Proteomes" id="UP000265520">
    <property type="component" value="Unassembled WGS sequence"/>
</dbReference>
<dbReference type="PANTHER" id="PTHR34023:SF4">
    <property type="entry name" value="RNASE H TYPE-1 DOMAIN-CONTAINING PROTEIN"/>
    <property type="match status" value="1"/>
</dbReference>
<dbReference type="GO" id="GO:0004523">
    <property type="term" value="F:RNA-DNA hybrid ribonuclease activity"/>
    <property type="evidence" value="ECO:0007669"/>
    <property type="project" value="InterPro"/>
</dbReference>
<dbReference type="GO" id="GO:0003676">
    <property type="term" value="F:nucleic acid binding"/>
    <property type="evidence" value="ECO:0007669"/>
    <property type="project" value="InterPro"/>
</dbReference>
<dbReference type="PANTHER" id="PTHR34023">
    <property type="entry name" value="RNASE H DOMAIN-CONTAINING PROTEIN"/>
    <property type="match status" value="1"/>
</dbReference>
<feature type="non-terminal residue" evidence="2">
    <location>
        <position position="65"/>
    </location>
</feature>
<evidence type="ECO:0000313" key="2">
    <source>
        <dbReference type="EMBL" id="MCI17675.1"/>
    </source>
</evidence>
<reference evidence="2 3" key="1">
    <citation type="journal article" date="2018" name="Front. Plant Sci.">
        <title>Red Clover (Trifolium pratense) and Zigzag Clover (T. medium) - A Picture of Genomic Similarities and Differences.</title>
        <authorList>
            <person name="Dluhosova J."/>
            <person name="Istvanek J."/>
            <person name="Nedelnik J."/>
            <person name="Repkova J."/>
        </authorList>
    </citation>
    <scope>NUCLEOTIDE SEQUENCE [LARGE SCALE GENOMIC DNA]</scope>
    <source>
        <strain evidence="3">cv. 10/8</strain>
        <tissue evidence="2">Leaf</tissue>
    </source>
</reference>
<comment type="caution">
    <text evidence="2">The sequence shown here is derived from an EMBL/GenBank/DDBJ whole genome shotgun (WGS) entry which is preliminary data.</text>
</comment>
<proteinExistence type="predicted"/>
<organism evidence="2 3">
    <name type="scientific">Trifolium medium</name>
    <dbReference type="NCBI Taxonomy" id="97028"/>
    <lineage>
        <taxon>Eukaryota</taxon>
        <taxon>Viridiplantae</taxon>
        <taxon>Streptophyta</taxon>
        <taxon>Embryophyta</taxon>
        <taxon>Tracheophyta</taxon>
        <taxon>Spermatophyta</taxon>
        <taxon>Magnoliopsida</taxon>
        <taxon>eudicotyledons</taxon>
        <taxon>Gunneridae</taxon>
        <taxon>Pentapetalae</taxon>
        <taxon>rosids</taxon>
        <taxon>fabids</taxon>
        <taxon>Fabales</taxon>
        <taxon>Fabaceae</taxon>
        <taxon>Papilionoideae</taxon>
        <taxon>50 kb inversion clade</taxon>
        <taxon>NPAAA clade</taxon>
        <taxon>Hologalegina</taxon>
        <taxon>IRL clade</taxon>
        <taxon>Trifolieae</taxon>
        <taxon>Trifolium</taxon>
    </lineage>
</organism>
<evidence type="ECO:0000313" key="3">
    <source>
        <dbReference type="Proteomes" id="UP000265520"/>
    </source>
</evidence>
<accession>A0A392Q352</accession>
<dbReference type="Pfam" id="PF13456">
    <property type="entry name" value="RVT_3"/>
    <property type="match status" value="1"/>
</dbReference>